<feature type="domain" description="DUF4167" evidence="2">
    <location>
        <begin position="11"/>
        <end position="81"/>
    </location>
</feature>
<gene>
    <name evidence="3" type="ORF">HYS17_08710</name>
</gene>
<feature type="compositionally biased region" description="Basic residues" evidence="1">
    <location>
        <begin position="1"/>
        <end position="18"/>
    </location>
</feature>
<accession>A0A7T5UHH0</accession>
<dbReference type="InterPro" id="IPR025430">
    <property type="entry name" value="DUF4167"/>
</dbReference>
<feature type="region of interest" description="Disordered" evidence="1">
    <location>
        <begin position="1"/>
        <end position="35"/>
    </location>
</feature>
<evidence type="ECO:0000313" key="4">
    <source>
        <dbReference type="Proteomes" id="UP000595362"/>
    </source>
</evidence>
<protein>
    <submittedName>
        <fullName evidence="3">DUF4167 domain-containing protein</fullName>
    </submittedName>
</protein>
<evidence type="ECO:0000256" key="1">
    <source>
        <dbReference type="SAM" id="MobiDB-lite"/>
    </source>
</evidence>
<dbReference type="Proteomes" id="UP000595362">
    <property type="component" value="Chromosome"/>
</dbReference>
<evidence type="ECO:0000259" key="2">
    <source>
        <dbReference type="Pfam" id="PF13763"/>
    </source>
</evidence>
<evidence type="ECO:0000313" key="3">
    <source>
        <dbReference type="EMBL" id="QQG35598.1"/>
    </source>
</evidence>
<proteinExistence type="predicted"/>
<dbReference type="EMBL" id="CP066681">
    <property type="protein sequence ID" value="QQG35598.1"/>
    <property type="molecule type" value="Genomic_DNA"/>
</dbReference>
<name>A0A7T5UHH0_9BACT</name>
<reference evidence="3 4" key="1">
    <citation type="submission" date="2020-07" db="EMBL/GenBank/DDBJ databases">
        <title>Huge and variable diversity of episymbiotic CPR bacteria and DPANN archaea in groundwater ecosystems.</title>
        <authorList>
            <person name="He C.Y."/>
            <person name="Keren R."/>
            <person name="Whittaker M."/>
            <person name="Farag I.F."/>
            <person name="Doudna J."/>
            <person name="Cate J.H.D."/>
            <person name="Banfield J.F."/>
        </authorList>
    </citation>
    <scope>NUCLEOTIDE SEQUENCE [LARGE SCALE GENOMIC DNA]</scope>
    <source>
        <strain evidence="3">NC_groundwater_70_Ag_B-0.1um_54_66</strain>
    </source>
</reference>
<dbReference type="Pfam" id="PF13763">
    <property type="entry name" value="DUF4167"/>
    <property type="match status" value="1"/>
</dbReference>
<dbReference type="AlphaFoldDB" id="A0A7T5UHH0"/>
<organism evidence="3 4">
    <name type="scientific">Micavibrio aeruginosavorus</name>
    <dbReference type="NCBI Taxonomy" id="349221"/>
    <lineage>
        <taxon>Bacteria</taxon>
        <taxon>Pseudomonadati</taxon>
        <taxon>Bdellovibrionota</taxon>
        <taxon>Bdellovibrionia</taxon>
        <taxon>Bdellovibrionales</taxon>
        <taxon>Pseudobdellovibrionaceae</taxon>
        <taxon>Micavibrio</taxon>
    </lineage>
</organism>
<sequence>MRHNAAGRRPRNRGHNGRRGGGQPNRMQVFDSNGPDVRIRGTSAQIYEKYMALAKDAAASGDDVLSESYLQHAEHYQRMLSGWIDLIEGRSDAYLYKPSMSDEPVFEEETGEIVAEEGELGLPASIIGTRTSQPIAQSQNQLEDA</sequence>